<dbReference type="AlphaFoldDB" id="A0A6J7FS11"/>
<accession>A0A6J7FS11</accession>
<proteinExistence type="predicted"/>
<protein>
    <submittedName>
        <fullName evidence="1">Unannotated protein</fullName>
    </submittedName>
</protein>
<reference evidence="1" key="1">
    <citation type="submission" date="2020-05" db="EMBL/GenBank/DDBJ databases">
        <authorList>
            <person name="Chiriac C."/>
            <person name="Salcher M."/>
            <person name="Ghai R."/>
            <person name="Kavagutti S V."/>
        </authorList>
    </citation>
    <scope>NUCLEOTIDE SEQUENCE</scope>
</reference>
<organism evidence="1">
    <name type="scientific">freshwater metagenome</name>
    <dbReference type="NCBI Taxonomy" id="449393"/>
    <lineage>
        <taxon>unclassified sequences</taxon>
        <taxon>metagenomes</taxon>
        <taxon>ecological metagenomes</taxon>
    </lineage>
</organism>
<dbReference type="EMBL" id="CAFBLP010000135">
    <property type="protein sequence ID" value="CAB4894769.1"/>
    <property type="molecule type" value="Genomic_DNA"/>
</dbReference>
<name>A0A6J7FS11_9ZZZZ</name>
<dbReference type="SUPFAM" id="SSF55729">
    <property type="entry name" value="Acyl-CoA N-acyltransferases (Nat)"/>
    <property type="match status" value="1"/>
</dbReference>
<dbReference type="InterPro" id="IPR016181">
    <property type="entry name" value="Acyl_CoA_acyltransferase"/>
</dbReference>
<evidence type="ECO:0000313" key="1">
    <source>
        <dbReference type="EMBL" id="CAB4894769.1"/>
    </source>
</evidence>
<sequence length="97" mass="11037">MSFAFHLATNDPQAWRWRYRGAIPTPSDFERNFYADVASAFVVVNASNEEPLGIALIYSLNMRDQHAYLAVQLRTNDDTVGRGVATTYLLARYAFRC</sequence>
<gene>
    <name evidence="1" type="ORF">UFOPK3376_03091</name>
</gene>